<dbReference type="Proteomes" id="UP000470404">
    <property type="component" value="Unassembled WGS sequence"/>
</dbReference>
<dbReference type="EMBL" id="JAAGNC010000089">
    <property type="protein sequence ID" value="NEC57410.1"/>
    <property type="molecule type" value="Genomic_DNA"/>
</dbReference>
<sequence length="255" mass="28783">MLNKLLSLADWFAASAWPLLPCPDCSSGMSVDRRNFSDVETFESEVNHDHPDFEADWVHGHFHGVVNCGNSQCGTRVIVIGDFKLGVSDYGQEIEWHGECWSHHYKVRYTHPPILIINRIDGIPDDVWELVRDASRLTWVDPAAALGRLRSAIEALMNNFKIKKLNAKRNPRPLHDRLVDFKKKNTEVADLLLAVKWAGNDGAHGSGATTADVLESAELMEHAFKLLYDKDPLLLRRRATAINKARGLPRTRQSK</sequence>
<evidence type="ECO:0000313" key="2">
    <source>
        <dbReference type="EMBL" id="NEC57410.1"/>
    </source>
</evidence>
<proteinExistence type="predicted"/>
<organism evidence="2 3">
    <name type="scientific">Amycolatopsis rubida</name>
    <dbReference type="NCBI Taxonomy" id="112413"/>
    <lineage>
        <taxon>Bacteria</taxon>
        <taxon>Bacillati</taxon>
        <taxon>Actinomycetota</taxon>
        <taxon>Actinomycetes</taxon>
        <taxon>Pseudonocardiales</taxon>
        <taxon>Pseudonocardiaceae</taxon>
        <taxon>Amycolatopsis</taxon>
    </lineage>
</organism>
<dbReference type="RefSeq" id="WP_095213173.1">
    <property type="nucleotide sequence ID" value="NZ_JAAGNC010000089.1"/>
</dbReference>
<feature type="domain" description="DUF4145" evidence="1">
    <location>
        <begin position="134"/>
        <end position="220"/>
    </location>
</feature>
<reference evidence="2 3" key="1">
    <citation type="submission" date="2020-01" db="EMBL/GenBank/DDBJ databases">
        <title>Insect and environment-associated Actinomycetes.</title>
        <authorList>
            <person name="Currrie C."/>
            <person name="Chevrette M."/>
            <person name="Carlson C."/>
            <person name="Stubbendieck R."/>
            <person name="Wendt-Pienkowski E."/>
        </authorList>
    </citation>
    <scope>NUCLEOTIDE SEQUENCE [LARGE SCALE GENOMIC DNA]</scope>
    <source>
        <strain evidence="2 3">SID8386</strain>
    </source>
</reference>
<name>A0ABX0BSQ0_9PSEU</name>
<evidence type="ECO:0000259" key="1">
    <source>
        <dbReference type="Pfam" id="PF13643"/>
    </source>
</evidence>
<comment type="caution">
    <text evidence="2">The sequence shown here is derived from an EMBL/GenBank/DDBJ whole genome shotgun (WGS) entry which is preliminary data.</text>
</comment>
<evidence type="ECO:0000313" key="3">
    <source>
        <dbReference type="Proteomes" id="UP000470404"/>
    </source>
</evidence>
<accession>A0ABX0BSQ0</accession>
<keyword evidence="3" id="KW-1185">Reference proteome</keyword>
<dbReference type="InterPro" id="IPR025285">
    <property type="entry name" value="DUF4145"/>
</dbReference>
<gene>
    <name evidence="2" type="ORF">G3I59_17860</name>
</gene>
<protein>
    <submittedName>
        <fullName evidence="2">DUF4145 domain-containing protein</fullName>
    </submittedName>
</protein>
<dbReference type="Pfam" id="PF13643">
    <property type="entry name" value="DUF4145"/>
    <property type="match status" value="1"/>
</dbReference>